<evidence type="ECO:0000256" key="4">
    <source>
        <dbReference type="ARBA" id="ARBA00022692"/>
    </source>
</evidence>
<comment type="subcellular location">
    <subcellularLocation>
        <location evidence="1 7">Cell inner membrane</location>
        <topology evidence="1 7">Multi-pass membrane protein</topology>
    </subcellularLocation>
</comment>
<accession>B9JS81</accession>
<feature type="transmembrane region" description="Helical" evidence="7">
    <location>
        <begin position="337"/>
        <end position="364"/>
    </location>
</feature>
<keyword evidence="6 7" id="KW-0472">Membrane</keyword>
<evidence type="ECO:0000256" key="7">
    <source>
        <dbReference type="RuleBase" id="RU369079"/>
    </source>
</evidence>
<protein>
    <recommendedName>
        <fullName evidence="7">TRAP transporter large permease protein</fullName>
    </recommendedName>
</protein>
<evidence type="ECO:0000259" key="9">
    <source>
        <dbReference type="Pfam" id="PF06808"/>
    </source>
</evidence>
<proteinExistence type="inferred from homology"/>
<evidence type="ECO:0000256" key="3">
    <source>
        <dbReference type="ARBA" id="ARBA00022519"/>
    </source>
</evidence>
<evidence type="ECO:0000313" key="10">
    <source>
        <dbReference type="EMBL" id="ACM37709.1"/>
    </source>
</evidence>
<evidence type="ECO:0000256" key="6">
    <source>
        <dbReference type="ARBA" id="ARBA00023136"/>
    </source>
</evidence>
<dbReference type="EMBL" id="CP000633">
    <property type="protein sequence ID" value="ACM37709.1"/>
    <property type="molecule type" value="Genomic_DNA"/>
</dbReference>
<dbReference type="PANTHER" id="PTHR33362">
    <property type="entry name" value="SIALIC ACID TRAP TRANSPORTER PERMEASE PROTEIN SIAT-RELATED"/>
    <property type="match status" value="1"/>
</dbReference>
<feature type="transmembrane region" description="Helical" evidence="7">
    <location>
        <begin position="416"/>
        <end position="437"/>
    </location>
</feature>
<dbReference type="eggNOG" id="COG4664">
    <property type="taxonomic scope" value="Bacteria"/>
</dbReference>
<feature type="region of interest" description="Disordered" evidence="8">
    <location>
        <begin position="476"/>
        <end position="509"/>
    </location>
</feature>
<dbReference type="STRING" id="311402.Avi_3768"/>
<keyword evidence="11" id="KW-1185">Reference proteome</keyword>
<dbReference type="AlphaFoldDB" id="B9JS81"/>
<keyword evidence="2" id="KW-1003">Cell membrane</keyword>
<evidence type="ECO:0000256" key="8">
    <source>
        <dbReference type="SAM" id="MobiDB-lite"/>
    </source>
</evidence>
<name>B9JS81_ALLAM</name>
<dbReference type="Proteomes" id="UP000001596">
    <property type="component" value="Chromosome 1"/>
</dbReference>
<feature type="transmembrane region" description="Helical" evidence="7">
    <location>
        <begin position="231"/>
        <end position="257"/>
    </location>
</feature>
<dbReference type="GO" id="GO:0022857">
    <property type="term" value="F:transmembrane transporter activity"/>
    <property type="evidence" value="ECO:0007669"/>
    <property type="project" value="UniProtKB-UniRule"/>
</dbReference>
<evidence type="ECO:0000256" key="5">
    <source>
        <dbReference type="ARBA" id="ARBA00022989"/>
    </source>
</evidence>
<feature type="transmembrane region" description="Helical" evidence="7">
    <location>
        <begin position="293"/>
        <end position="317"/>
    </location>
</feature>
<comment type="function">
    <text evidence="7">Part of the tripartite ATP-independent periplasmic (TRAP) transport system.</text>
</comment>
<comment type="similarity">
    <text evidence="7">Belongs to the TRAP transporter large permease family.</text>
</comment>
<evidence type="ECO:0000313" key="11">
    <source>
        <dbReference type="Proteomes" id="UP000001596"/>
    </source>
</evidence>
<dbReference type="HOGENOM" id="CLU_019824_3_0_5"/>
<comment type="subunit">
    <text evidence="7">The complex comprises the extracytoplasmic solute receptor protein and the two transmembrane proteins.</text>
</comment>
<feature type="transmembrane region" description="Helical" evidence="7">
    <location>
        <begin position="109"/>
        <end position="139"/>
    </location>
</feature>
<gene>
    <name evidence="10" type="ordered locus">Avi_3768</name>
</gene>
<evidence type="ECO:0000256" key="1">
    <source>
        <dbReference type="ARBA" id="ARBA00004429"/>
    </source>
</evidence>
<dbReference type="PANTHER" id="PTHR33362:SF7">
    <property type="entry name" value="SLL1103 PROTEIN"/>
    <property type="match status" value="1"/>
</dbReference>
<evidence type="ECO:0000256" key="2">
    <source>
        <dbReference type="ARBA" id="ARBA00022475"/>
    </source>
</evidence>
<keyword evidence="4 7" id="KW-0812">Transmembrane</keyword>
<organism evidence="10 11">
    <name type="scientific">Allorhizobium ampelinum (strain ATCC BAA-846 / DSM 112012 / S4)</name>
    <name type="common">Agrobacterium vitis (strain S4)</name>
    <dbReference type="NCBI Taxonomy" id="311402"/>
    <lineage>
        <taxon>Bacteria</taxon>
        <taxon>Pseudomonadati</taxon>
        <taxon>Pseudomonadota</taxon>
        <taxon>Alphaproteobacteria</taxon>
        <taxon>Hyphomicrobiales</taxon>
        <taxon>Rhizobiaceae</taxon>
        <taxon>Rhizobium/Agrobacterium group</taxon>
        <taxon>Allorhizobium</taxon>
        <taxon>Allorhizobium ampelinum</taxon>
    </lineage>
</organism>
<sequence>MGDRSMFDFGIIPPAMFLGMVLFMLFGFPVAFSLGAVGLFFGMVGIATGHFNEVFLQAIPLRFFGIVSNDLLLAIPFFTMMGAILERCGLAEDLLEGTGKLFGAVPGGLAYAVIAVGAILGAITGTVAASVITMGMISLPIMLRYGYDPKLATGVIAASGTITQLIPPSLVLVILADQLGRSVGDMYLGAIGPSILQVVIFTLFIFLMSIFKPSSMPPLPKEVRGDLDWRLIRQVLAGMLPSIVLIFLVLGTIFMGLATPTEAGALGVVGAAVLAAMHRRLTWPLIRQAMQSTMSITSMVVMILIGSTCFSLVFQGMDGSRWIEHMLSGLPGGPVGFLVFVNMFVFVLAFFLDFFEIAFIVIPMLAPVAQSLGIDLIWFGVLLCVNMQTSFMHPPFGFALFYLRSVAPPEVKTRDIYIGALPWVGMQLLLVAVVIFWPQSVTMWLEKAKDIDLNSVKIEVPGFGAGSGMSLPPIGDSGAPGLNFGTPPSLGGAPAAKPGIDLSQPPAFK</sequence>
<feature type="domain" description="TRAP C4-dicarboxylate transport system permease DctM subunit" evidence="9">
    <location>
        <begin position="18"/>
        <end position="439"/>
    </location>
</feature>
<reference evidence="10 11" key="1">
    <citation type="journal article" date="2009" name="J. Bacteriol.">
        <title>Genome sequences of three Agrobacterium biovars help elucidate the evolution of multichromosome genomes in bacteria.</title>
        <authorList>
            <person name="Slater S.C."/>
            <person name="Goldman B.S."/>
            <person name="Goodner B."/>
            <person name="Setubal J.C."/>
            <person name="Farrand S.K."/>
            <person name="Nester E.W."/>
            <person name="Burr T.J."/>
            <person name="Banta L."/>
            <person name="Dickerman A.W."/>
            <person name="Paulsen I."/>
            <person name="Otten L."/>
            <person name="Suen G."/>
            <person name="Welch R."/>
            <person name="Almeida N.F."/>
            <person name="Arnold F."/>
            <person name="Burton O.T."/>
            <person name="Du Z."/>
            <person name="Ewing A."/>
            <person name="Godsy E."/>
            <person name="Heisel S."/>
            <person name="Houmiel K.L."/>
            <person name="Jhaveri J."/>
            <person name="Lu J."/>
            <person name="Miller N.M."/>
            <person name="Norton S."/>
            <person name="Chen Q."/>
            <person name="Phoolcharoen W."/>
            <person name="Ohlin V."/>
            <person name="Ondrusek D."/>
            <person name="Pride N."/>
            <person name="Stricklin S.L."/>
            <person name="Sun J."/>
            <person name="Wheeler C."/>
            <person name="Wilson L."/>
            <person name="Zhu H."/>
            <person name="Wood D.W."/>
        </authorList>
    </citation>
    <scope>NUCLEOTIDE SEQUENCE [LARGE SCALE GENOMIC DNA]</scope>
    <source>
        <strain evidence="11">S4 / ATCC BAA-846</strain>
    </source>
</reference>
<keyword evidence="7" id="KW-0813">Transport</keyword>
<keyword evidence="3 7" id="KW-0997">Cell inner membrane</keyword>
<feature type="transmembrane region" description="Helical" evidence="7">
    <location>
        <begin position="187"/>
        <end position="211"/>
    </location>
</feature>
<feature type="transmembrane region" description="Helical" evidence="7">
    <location>
        <begin position="263"/>
        <end position="281"/>
    </location>
</feature>
<feature type="transmembrane region" description="Helical" evidence="7">
    <location>
        <begin position="151"/>
        <end position="175"/>
    </location>
</feature>
<keyword evidence="5 7" id="KW-1133">Transmembrane helix</keyword>
<dbReference type="KEGG" id="avi:Avi_3768"/>
<dbReference type="NCBIfam" id="TIGR00786">
    <property type="entry name" value="dctM"/>
    <property type="match status" value="1"/>
</dbReference>
<dbReference type="InterPro" id="IPR004681">
    <property type="entry name" value="TRAP_DctM"/>
</dbReference>
<comment type="caution">
    <text evidence="7">Lacks conserved residue(s) required for the propagation of feature annotation.</text>
</comment>
<feature type="transmembrane region" description="Helical" evidence="7">
    <location>
        <begin position="63"/>
        <end position="85"/>
    </location>
</feature>
<dbReference type="InterPro" id="IPR010656">
    <property type="entry name" value="DctM"/>
</dbReference>
<dbReference type="GO" id="GO:0005886">
    <property type="term" value="C:plasma membrane"/>
    <property type="evidence" value="ECO:0007669"/>
    <property type="project" value="UniProtKB-SubCell"/>
</dbReference>
<dbReference type="Pfam" id="PF06808">
    <property type="entry name" value="DctM"/>
    <property type="match status" value="1"/>
</dbReference>